<dbReference type="InterPro" id="IPR003961">
    <property type="entry name" value="FN3_dom"/>
</dbReference>
<dbReference type="Pfam" id="PF00041">
    <property type="entry name" value="fn3"/>
    <property type="match status" value="1"/>
</dbReference>
<sequence>MYTQILPVQSTAQLIPPYSLKLSDYSTATLDRIFLNILLIDIVEPTIQVRLKMYIENTAGLSIQNKNLVVGASPIILEGGIPTRLTNLDLRPYFELNNLQGITPQQYNTTLPEGLYRFCFEVYDNISGKKISKKDCTTVYMVLNDPPLLNLPSRDEQIAVKNPQNIFFTWTPRHLNATNVEYEFTLKELWDTNTDPQTDFLKSPPLYQTTIRATALLYGPAETQLLPNKTYGWRVKAYVDDGISKTSVFKNDGYSEIYHFVYTDTCEEPKYVLAESEGVTKENITWQVSDHKQYQVEYRKKGSQNEWFKGNTTRNTVTIYDLEPGTTYEYRVGGQCMSKGSYVYSTTSNFTTTIATTDDETSNYNCGIQPDIKITNQEPLASLDLGKSFTAGDFDVTLQEISGGNGVFSGKGYITVPYIRGAKIIVDFSNVKINTEYQLIEGVVYTSK</sequence>
<accession>A0A918N4K7</accession>
<proteinExistence type="predicted"/>
<keyword evidence="3" id="KW-1185">Reference proteome</keyword>
<dbReference type="CDD" id="cd00063">
    <property type="entry name" value="FN3"/>
    <property type="match status" value="1"/>
</dbReference>
<dbReference type="AlphaFoldDB" id="A0A918N4K7"/>
<dbReference type="EMBL" id="BMWS01000027">
    <property type="protein sequence ID" value="GGX29408.1"/>
    <property type="molecule type" value="Genomic_DNA"/>
</dbReference>
<name>A0A918N4K7_9FLAO</name>
<gene>
    <name evidence="2" type="ORF">GCM10007384_33310</name>
</gene>
<dbReference type="InterPro" id="IPR036116">
    <property type="entry name" value="FN3_sf"/>
</dbReference>
<evidence type="ECO:0000259" key="1">
    <source>
        <dbReference type="PROSITE" id="PS50853"/>
    </source>
</evidence>
<dbReference type="Gene3D" id="2.60.40.10">
    <property type="entry name" value="Immunoglobulins"/>
    <property type="match status" value="2"/>
</dbReference>
<dbReference type="SUPFAM" id="SSF49265">
    <property type="entry name" value="Fibronectin type III"/>
    <property type="match status" value="1"/>
</dbReference>
<protein>
    <recommendedName>
        <fullName evidence="1">Fibronectin type-III domain-containing protein</fullName>
    </recommendedName>
</protein>
<dbReference type="Proteomes" id="UP000601108">
    <property type="component" value="Unassembled WGS sequence"/>
</dbReference>
<dbReference type="PROSITE" id="PS50853">
    <property type="entry name" value="FN3"/>
    <property type="match status" value="1"/>
</dbReference>
<dbReference type="InterPro" id="IPR013783">
    <property type="entry name" value="Ig-like_fold"/>
</dbReference>
<evidence type="ECO:0000313" key="3">
    <source>
        <dbReference type="Proteomes" id="UP000601108"/>
    </source>
</evidence>
<reference evidence="2 3" key="1">
    <citation type="journal article" date="2014" name="Int. J. Syst. Evol. Microbiol.">
        <title>Complete genome sequence of Corynebacterium casei LMG S-19264T (=DSM 44701T), isolated from a smear-ripened cheese.</title>
        <authorList>
            <consortium name="US DOE Joint Genome Institute (JGI-PGF)"/>
            <person name="Walter F."/>
            <person name="Albersmeier A."/>
            <person name="Kalinowski J."/>
            <person name="Ruckert C."/>
        </authorList>
    </citation>
    <scope>NUCLEOTIDE SEQUENCE [LARGE SCALE GENOMIC DNA]</scope>
    <source>
        <strain evidence="2 3">KCTC 12285</strain>
    </source>
</reference>
<organism evidence="2 3">
    <name type="scientific">Aquimarina muelleri</name>
    <dbReference type="NCBI Taxonomy" id="279356"/>
    <lineage>
        <taxon>Bacteria</taxon>
        <taxon>Pseudomonadati</taxon>
        <taxon>Bacteroidota</taxon>
        <taxon>Flavobacteriia</taxon>
        <taxon>Flavobacteriales</taxon>
        <taxon>Flavobacteriaceae</taxon>
        <taxon>Aquimarina</taxon>
    </lineage>
</organism>
<evidence type="ECO:0000313" key="2">
    <source>
        <dbReference type="EMBL" id="GGX29408.1"/>
    </source>
</evidence>
<feature type="domain" description="Fibronectin type-III" evidence="1">
    <location>
        <begin position="268"/>
        <end position="355"/>
    </location>
</feature>
<comment type="caution">
    <text evidence="2">The sequence shown here is derived from an EMBL/GenBank/DDBJ whole genome shotgun (WGS) entry which is preliminary data.</text>
</comment>